<evidence type="ECO:0000256" key="1">
    <source>
        <dbReference type="SAM" id="MobiDB-lite"/>
    </source>
</evidence>
<feature type="compositionally biased region" description="Basic and acidic residues" evidence="1">
    <location>
        <begin position="585"/>
        <end position="603"/>
    </location>
</feature>
<dbReference type="InterPro" id="IPR002882">
    <property type="entry name" value="CofD"/>
</dbReference>
<feature type="region of interest" description="Disordered" evidence="1">
    <location>
        <begin position="524"/>
        <end position="603"/>
    </location>
</feature>
<dbReference type="PANTHER" id="PTHR31240:SF0">
    <property type="entry name" value="MATERNAL EFFECT EMBRYO ARREST 18"/>
    <property type="match status" value="1"/>
</dbReference>
<proteinExistence type="predicted"/>
<dbReference type="SUPFAM" id="SSF142338">
    <property type="entry name" value="CofD-like"/>
    <property type="match status" value="1"/>
</dbReference>
<name>A0A7S0YMY0_9CHLO</name>
<dbReference type="CDD" id="cd07187">
    <property type="entry name" value="YvcK_like"/>
    <property type="match status" value="1"/>
</dbReference>
<evidence type="ECO:0000313" key="2">
    <source>
        <dbReference type="EMBL" id="CAD8784331.1"/>
    </source>
</evidence>
<dbReference type="InterPro" id="IPR038136">
    <property type="entry name" value="CofD-like_dom_sf"/>
</dbReference>
<gene>
    <name evidence="2" type="ORF">PPAR00522_LOCUS17147</name>
</gene>
<dbReference type="EMBL" id="HBFM01026507">
    <property type="protein sequence ID" value="CAD8784331.1"/>
    <property type="molecule type" value="Transcribed_RNA"/>
</dbReference>
<dbReference type="Pfam" id="PF01933">
    <property type="entry name" value="CofD"/>
    <property type="match status" value="1"/>
</dbReference>
<organism evidence="2">
    <name type="scientific">Polytomella parva</name>
    <dbReference type="NCBI Taxonomy" id="51329"/>
    <lineage>
        <taxon>Eukaryota</taxon>
        <taxon>Viridiplantae</taxon>
        <taxon>Chlorophyta</taxon>
        <taxon>core chlorophytes</taxon>
        <taxon>Chlorophyceae</taxon>
        <taxon>CS clade</taxon>
        <taxon>Chlamydomonadales</taxon>
        <taxon>Chlamydomonadaceae</taxon>
        <taxon>Polytomella</taxon>
    </lineage>
</organism>
<feature type="compositionally biased region" description="Basic and acidic residues" evidence="1">
    <location>
        <begin position="524"/>
        <end position="551"/>
    </location>
</feature>
<dbReference type="AlphaFoldDB" id="A0A7S0YMY0"/>
<dbReference type="Gene3D" id="3.40.50.10680">
    <property type="entry name" value="CofD-like domains"/>
    <property type="match status" value="1"/>
</dbReference>
<accession>A0A7S0YMY0</accession>
<sequence>MIVQNPSASNASRWRTYNPFVFTALPLRDVHQLCSSRIRVPSNPKHFLYKHHEKKAKSAINFHSLASSFMAPNISINTDPVVSAPLSNPEDSSKQNPSLIVFSGGTAFNTVAGQLRNFTSRVCYVLPVSDDGGSTAEIVRVLGGPAIGDIRSRCIRLADESDEESCALKRLLRHRLSSTSLDTAKWEWIQIVEGDHALWTGVSEAYKHVLRAFLIHFHEQILRRSMEHFNYRNGSVGNFFFAGARDFFRSLEAAIFLFSRVARIEEGIQVLPCIRSEDRITLAAELADGNLIRGQHNISHPLPNGEDWRCGGDSCEDKSGLDSPLDQPIRRLLYLGLSGTCNVELSMSATPAVLSELIRTDAVVYGMGSLYTSLCPTLCLNGVGEAIAALDQRKVPKILCLNGSIDRETSRALGHDGPMTAVDFVWAITYALNRRYSGVGVEGNRRELNHPPRAYVNGLLIPKGGAIEVDRDQLKKLGVGIVVEVDSDRNEGDNQTIFKAADLVDQLERICSLIRGLKHEGEGGRIWHGEEDSLRQEREGDEKGLEEDTVRRTAVKMGSDDGEAVKNRNRGSNPAEGGWENERDEEGRELHKDLKESKNGRKGREILPLPITHLSGNAPLHDHVLNITADIPLQCTSR</sequence>
<dbReference type="GO" id="GO:0043743">
    <property type="term" value="F:LPPG:FO 2-phospho-L-lactate transferase activity"/>
    <property type="evidence" value="ECO:0007669"/>
    <property type="project" value="InterPro"/>
</dbReference>
<reference evidence="2" key="1">
    <citation type="submission" date="2021-01" db="EMBL/GenBank/DDBJ databases">
        <authorList>
            <person name="Corre E."/>
            <person name="Pelletier E."/>
            <person name="Niang G."/>
            <person name="Scheremetjew M."/>
            <person name="Finn R."/>
            <person name="Kale V."/>
            <person name="Holt S."/>
            <person name="Cochrane G."/>
            <person name="Meng A."/>
            <person name="Brown T."/>
            <person name="Cohen L."/>
        </authorList>
    </citation>
    <scope>NUCLEOTIDE SEQUENCE</scope>
    <source>
        <strain evidence="2">SAG 63-3</strain>
    </source>
</reference>
<evidence type="ECO:0008006" key="3">
    <source>
        <dbReference type="Google" id="ProtNLM"/>
    </source>
</evidence>
<dbReference type="PANTHER" id="PTHR31240">
    <property type="entry name" value="MATERNAL EFFECT EMBRYO ARREST 18"/>
    <property type="match status" value="1"/>
</dbReference>
<protein>
    <recommendedName>
        <fullName evidence="3">LPPG:FO 2-phospho-L-lactate transferase CofD/UPF0052</fullName>
    </recommendedName>
</protein>